<accession>A0ABU0J6D0</accession>
<evidence type="ECO:0000313" key="3">
    <source>
        <dbReference type="EMBL" id="MDQ0469805.1"/>
    </source>
</evidence>
<comment type="caution">
    <text evidence="3">The sequence shown here is derived from an EMBL/GenBank/DDBJ whole genome shotgun (WGS) entry which is preliminary data.</text>
</comment>
<evidence type="ECO:0000256" key="2">
    <source>
        <dbReference type="SAM" id="Phobius"/>
    </source>
</evidence>
<sequence length="103" mass="10929">MTGAAGHREDGSGDGAPEARHDPELLRRATGCVVCRHSAHPFCDLIVGEEERRIAFGSPAELAAFLREVRSAGIPIHRDRGLLPLVLLAGAVLAAGLWAILSR</sequence>
<evidence type="ECO:0000313" key="4">
    <source>
        <dbReference type="Proteomes" id="UP001242480"/>
    </source>
</evidence>
<dbReference type="EMBL" id="JAUSVX010000004">
    <property type="protein sequence ID" value="MDQ0469805.1"/>
    <property type="molecule type" value="Genomic_DNA"/>
</dbReference>
<keyword evidence="2" id="KW-1133">Transmembrane helix</keyword>
<organism evidence="3 4">
    <name type="scientific">Labrys wisconsinensis</name>
    <dbReference type="NCBI Taxonomy" id="425677"/>
    <lineage>
        <taxon>Bacteria</taxon>
        <taxon>Pseudomonadati</taxon>
        <taxon>Pseudomonadota</taxon>
        <taxon>Alphaproteobacteria</taxon>
        <taxon>Hyphomicrobiales</taxon>
        <taxon>Xanthobacteraceae</taxon>
        <taxon>Labrys</taxon>
    </lineage>
</organism>
<keyword evidence="2" id="KW-0812">Transmembrane</keyword>
<feature type="region of interest" description="Disordered" evidence="1">
    <location>
        <begin position="1"/>
        <end position="22"/>
    </location>
</feature>
<reference evidence="3 4" key="1">
    <citation type="submission" date="2023-07" db="EMBL/GenBank/DDBJ databases">
        <title>Genomic Encyclopedia of Type Strains, Phase IV (KMG-IV): sequencing the most valuable type-strain genomes for metagenomic binning, comparative biology and taxonomic classification.</title>
        <authorList>
            <person name="Goeker M."/>
        </authorList>
    </citation>
    <scope>NUCLEOTIDE SEQUENCE [LARGE SCALE GENOMIC DNA]</scope>
    <source>
        <strain evidence="3 4">DSM 19619</strain>
    </source>
</reference>
<name>A0ABU0J6D0_9HYPH</name>
<evidence type="ECO:0000256" key="1">
    <source>
        <dbReference type="SAM" id="MobiDB-lite"/>
    </source>
</evidence>
<gene>
    <name evidence="3" type="ORF">QO011_002821</name>
</gene>
<dbReference type="Proteomes" id="UP001242480">
    <property type="component" value="Unassembled WGS sequence"/>
</dbReference>
<keyword evidence="4" id="KW-1185">Reference proteome</keyword>
<feature type="transmembrane region" description="Helical" evidence="2">
    <location>
        <begin position="82"/>
        <end position="101"/>
    </location>
</feature>
<dbReference type="RefSeq" id="WP_307272883.1">
    <property type="nucleotide sequence ID" value="NZ_JAUSVX010000004.1"/>
</dbReference>
<protein>
    <submittedName>
        <fullName evidence="3">Uncharacterized protein</fullName>
    </submittedName>
</protein>
<keyword evidence="2" id="KW-0472">Membrane</keyword>
<proteinExistence type="predicted"/>